<dbReference type="GO" id="GO:0005524">
    <property type="term" value="F:ATP binding"/>
    <property type="evidence" value="ECO:0007669"/>
    <property type="project" value="UniProtKB-KW"/>
</dbReference>
<dbReference type="Gene3D" id="1.10.510.10">
    <property type="entry name" value="Transferase(Phosphotransferase) domain 1"/>
    <property type="match status" value="1"/>
</dbReference>
<dbReference type="PANTHER" id="PTHR24058:SF130">
    <property type="entry name" value="SERINE_THREONINE PROTEIN KINASES-RELATED"/>
    <property type="match status" value="1"/>
</dbReference>
<keyword evidence="4" id="KW-0418">Kinase</keyword>
<dbReference type="PROSITE" id="PS00108">
    <property type="entry name" value="PROTEIN_KINASE_ST"/>
    <property type="match status" value="1"/>
</dbReference>
<sequence>MAFAPYRPQRTLEQLPGGGSACASFNPVLILTLGSGQLETRLGGKGDKGRERGATQTLPDGRLYLGVHLPLLAQRFQFLRLLGSGSAGQVILALDTFRGPQAYVAIKVLQRQCLAAGLKEMQVLRYFTSQAPRWAPIVDIRGAFMHAGHLCLVLERLGPSLLDYTVSSAGLPLPQQLLQLRKIAHQLLVALRSLHERHIVHADMKPENCLLEVDAAGRPGSVRVKLVDLGSCFSVTAMDTLHATIDAQTLPYRAPEVVMRSGCGAPMDLWSLGAILAELILHRPLFPAHTPKQLLQQVAASLGPRNVVPAVPLGSARLPAVSIAQPQLGVFRTAALRLKTSGRRLQPTQQLLLSWQQAACPLQLELARLDQDLARLVMGLLDQNPSTRLTAEEALRHPFLAPLGTGRCLGTARQAQPHPATPT</sequence>
<dbReference type="PANTHER" id="PTHR24058">
    <property type="entry name" value="DUAL SPECIFICITY PROTEIN KINASE"/>
    <property type="match status" value="1"/>
</dbReference>
<evidence type="ECO:0000256" key="3">
    <source>
        <dbReference type="ARBA" id="ARBA00022741"/>
    </source>
</evidence>
<dbReference type="SUPFAM" id="SSF56112">
    <property type="entry name" value="Protein kinase-like (PK-like)"/>
    <property type="match status" value="1"/>
</dbReference>
<gene>
    <name evidence="7" type="ORF">WJX84_004936</name>
</gene>
<evidence type="ECO:0000256" key="2">
    <source>
        <dbReference type="ARBA" id="ARBA00022679"/>
    </source>
</evidence>
<dbReference type="InterPro" id="IPR011009">
    <property type="entry name" value="Kinase-like_dom_sf"/>
</dbReference>
<keyword evidence="1" id="KW-0723">Serine/threonine-protein kinase</keyword>
<dbReference type="PROSITE" id="PS50011">
    <property type="entry name" value="PROTEIN_KINASE_DOM"/>
    <property type="match status" value="1"/>
</dbReference>
<dbReference type="AlphaFoldDB" id="A0AAW1SPZ6"/>
<evidence type="ECO:0000313" key="7">
    <source>
        <dbReference type="EMBL" id="KAK9849802.1"/>
    </source>
</evidence>
<name>A0AAW1SPZ6_9CHLO</name>
<comment type="caution">
    <text evidence="7">The sequence shown here is derived from an EMBL/GenBank/DDBJ whole genome shotgun (WGS) entry which is preliminary data.</text>
</comment>
<dbReference type="InterPro" id="IPR050494">
    <property type="entry name" value="Ser_Thr_dual-spec_kinase"/>
</dbReference>
<dbReference type="Pfam" id="PF00069">
    <property type="entry name" value="Pkinase"/>
    <property type="match status" value="1"/>
</dbReference>
<keyword evidence="5" id="KW-0067">ATP-binding</keyword>
<accession>A0AAW1SPZ6</accession>
<dbReference type="EMBL" id="JALJOV010001318">
    <property type="protein sequence ID" value="KAK9849802.1"/>
    <property type="molecule type" value="Genomic_DNA"/>
</dbReference>
<protein>
    <recommendedName>
        <fullName evidence="6">Protein kinase domain-containing protein</fullName>
    </recommendedName>
</protein>
<reference evidence="7 8" key="1">
    <citation type="journal article" date="2024" name="Nat. Commun.">
        <title>Phylogenomics reveals the evolutionary origins of lichenization in chlorophyte algae.</title>
        <authorList>
            <person name="Puginier C."/>
            <person name="Libourel C."/>
            <person name="Otte J."/>
            <person name="Skaloud P."/>
            <person name="Haon M."/>
            <person name="Grisel S."/>
            <person name="Petersen M."/>
            <person name="Berrin J.G."/>
            <person name="Delaux P.M."/>
            <person name="Dal Grande F."/>
            <person name="Keller J."/>
        </authorList>
    </citation>
    <scope>NUCLEOTIDE SEQUENCE [LARGE SCALE GENOMIC DNA]</scope>
    <source>
        <strain evidence="7 8">SAG 2523</strain>
    </source>
</reference>
<proteinExistence type="predicted"/>
<dbReference type="Proteomes" id="UP001485043">
    <property type="component" value="Unassembled WGS sequence"/>
</dbReference>
<evidence type="ECO:0000256" key="1">
    <source>
        <dbReference type="ARBA" id="ARBA00022527"/>
    </source>
</evidence>
<evidence type="ECO:0000256" key="5">
    <source>
        <dbReference type="ARBA" id="ARBA00022840"/>
    </source>
</evidence>
<organism evidence="7 8">
    <name type="scientific">Apatococcus fuscideae</name>
    <dbReference type="NCBI Taxonomy" id="2026836"/>
    <lineage>
        <taxon>Eukaryota</taxon>
        <taxon>Viridiplantae</taxon>
        <taxon>Chlorophyta</taxon>
        <taxon>core chlorophytes</taxon>
        <taxon>Trebouxiophyceae</taxon>
        <taxon>Chlorellales</taxon>
        <taxon>Chlorellaceae</taxon>
        <taxon>Apatococcus</taxon>
    </lineage>
</organism>
<keyword evidence="3" id="KW-0547">Nucleotide-binding</keyword>
<dbReference type="SMART" id="SM00220">
    <property type="entry name" value="S_TKc"/>
    <property type="match status" value="1"/>
</dbReference>
<dbReference type="GO" id="GO:0004674">
    <property type="term" value="F:protein serine/threonine kinase activity"/>
    <property type="evidence" value="ECO:0007669"/>
    <property type="project" value="UniProtKB-KW"/>
</dbReference>
<evidence type="ECO:0000256" key="4">
    <source>
        <dbReference type="ARBA" id="ARBA00022777"/>
    </source>
</evidence>
<keyword evidence="2" id="KW-0808">Transferase</keyword>
<evidence type="ECO:0000313" key="8">
    <source>
        <dbReference type="Proteomes" id="UP001485043"/>
    </source>
</evidence>
<feature type="domain" description="Protein kinase" evidence="6">
    <location>
        <begin position="76"/>
        <end position="400"/>
    </location>
</feature>
<evidence type="ECO:0000259" key="6">
    <source>
        <dbReference type="PROSITE" id="PS50011"/>
    </source>
</evidence>
<dbReference type="Gene3D" id="3.30.200.20">
    <property type="entry name" value="Phosphorylase Kinase, domain 1"/>
    <property type="match status" value="1"/>
</dbReference>
<dbReference type="InterPro" id="IPR008271">
    <property type="entry name" value="Ser/Thr_kinase_AS"/>
</dbReference>
<keyword evidence="8" id="KW-1185">Reference proteome</keyword>
<dbReference type="InterPro" id="IPR000719">
    <property type="entry name" value="Prot_kinase_dom"/>
</dbReference>